<protein>
    <submittedName>
        <fullName evidence="1">Uncharacterized protein</fullName>
    </submittedName>
</protein>
<reference evidence="1" key="1">
    <citation type="journal article" date="2015" name="Genome Biol. Evol.">
        <title>Organellar Genomes of White Spruce (Picea glauca): Assembly and Annotation.</title>
        <authorList>
            <person name="Jackman S.D."/>
            <person name="Warren R.L."/>
            <person name="Gibb E.A."/>
            <person name="Vandervalk B.P."/>
            <person name="Mohamadi H."/>
            <person name="Chu J."/>
            <person name="Raymond A."/>
            <person name="Pleasance S."/>
            <person name="Coope R."/>
            <person name="Wildung M.R."/>
            <person name="Ritland C.E."/>
            <person name="Bousquet J."/>
            <person name="Jones S.J."/>
            <person name="Bohlmann J."/>
            <person name="Birol I."/>
        </authorList>
    </citation>
    <scope>NUCLEOTIDE SEQUENCE [LARGE SCALE GENOMIC DNA]</scope>
    <source>
        <tissue evidence="1">Flushing bud</tissue>
    </source>
</reference>
<keyword evidence="1" id="KW-0496">Mitochondrion</keyword>
<name>A0A101M4B8_PICGL</name>
<geneLocation type="mitochondrion" evidence="1"/>
<accession>A0A101M4B8</accession>
<gene>
    <name evidence="1" type="ORF">ABT39_MTgene715</name>
</gene>
<dbReference type="EMBL" id="LKAM01000001">
    <property type="protein sequence ID" value="KUM50869.1"/>
    <property type="molecule type" value="Genomic_DNA"/>
</dbReference>
<sequence>MVFFLNCIYTYLPSIRRRRTHLLVCIGSLYDG</sequence>
<proteinExistence type="predicted"/>
<comment type="caution">
    <text evidence="1">The sequence shown here is derived from an EMBL/GenBank/DDBJ whole genome shotgun (WGS) entry which is preliminary data.</text>
</comment>
<evidence type="ECO:0000313" key="1">
    <source>
        <dbReference type="EMBL" id="KUM50869.1"/>
    </source>
</evidence>
<dbReference type="AlphaFoldDB" id="A0A101M4B8"/>
<organism evidence="1">
    <name type="scientific">Picea glauca</name>
    <name type="common">White spruce</name>
    <name type="synonym">Pinus glauca</name>
    <dbReference type="NCBI Taxonomy" id="3330"/>
    <lineage>
        <taxon>Eukaryota</taxon>
        <taxon>Viridiplantae</taxon>
        <taxon>Streptophyta</taxon>
        <taxon>Embryophyta</taxon>
        <taxon>Tracheophyta</taxon>
        <taxon>Spermatophyta</taxon>
        <taxon>Pinopsida</taxon>
        <taxon>Pinidae</taxon>
        <taxon>Conifers I</taxon>
        <taxon>Pinales</taxon>
        <taxon>Pinaceae</taxon>
        <taxon>Picea</taxon>
    </lineage>
</organism>